<dbReference type="InterPro" id="IPR027417">
    <property type="entry name" value="P-loop_NTPase"/>
</dbReference>
<evidence type="ECO:0000256" key="9">
    <source>
        <dbReference type="ARBA" id="ARBA00057626"/>
    </source>
</evidence>
<dbReference type="RefSeq" id="WP_055121447.1">
    <property type="nucleotide sequence ID" value="NZ_LKST01000001.1"/>
</dbReference>
<comment type="subcellular location">
    <subcellularLocation>
        <location evidence="12">Cell membrane</location>
        <topology evidence="12">Peripheral membrane protein</topology>
        <orientation evidence="12">Cytoplasmic side</orientation>
    </subcellularLocation>
</comment>
<accession>A0A0Q0U0B7</accession>
<evidence type="ECO:0000256" key="3">
    <source>
        <dbReference type="ARBA" id="ARBA00022741"/>
    </source>
</evidence>
<feature type="domain" description="Tr-type G" evidence="13">
    <location>
        <begin position="17"/>
        <end position="203"/>
    </location>
</feature>
<dbReference type="EMBL" id="LKST01000001">
    <property type="protein sequence ID" value="KQB85068.1"/>
    <property type="molecule type" value="Genomic_DNA"/>
</dbReference>
<dbReference type="InterPro" id="IPR013842">
    <property type="entry name" value="LepA_CTD"/>
</dbReference>
<comment type="similarity">
    <text evidence="1 12">Belongs to the TRAFAC class translation factor GTPase superfamily. Classic translation factor GTPase family. LepA subfamily.</text>
</comment>
<dbReference type="Pfam" id="PF00009">
    <property type="entry name" value="GTP_EFTU"/>
    <property type="match status" value="1"/>
</dbReference>
<dbReference type="AlphaFoldDB" id="A0A0Q0U0B7"/>
<keyword evidence="2 12" id="KW-1003">Cell membrane</keyword>
<keyword evidence="4 12" id="KW-0378">Hydrolase</keyword>
<dbReference type="HAMAP" id="MF_00071">
    <property type="entry name" value="LepA"/>
    <property type="match status" value="1"/>
</dbReference>
<keyword evidence="3 12" id="KW-0547">Nucleotide-binding</keyword>
<dbReference type="Pfam" id="PF06421">
    <property type="entry name" value="LepA_C"/>
    <property type="match status" value="1"/>
</dbReference>
<dbReference type="Gene3D" id="3.30.70.2570">
    <property type="entry name" value="Elongation factor 4, C-terminal domain"/>
    <property type="match status" value="1"/>
</dbReference>
<dbReference type="Proteomes" id="UP000050517">
    <property type="component" value="Unassembled WGS sequence"/>
</dbReference>
<proteinExistence type="inferred from homology"/>
<dbReference type="FunFam" id="3.40.50.300:FF:000078">
    <property type="entry name" value="Elongation factor 4"/>
    <property type="match status" value="1"/>
</dbReference>
<keyword evidence="5 12" id="KW-0648">Protein biosynthesis</keyword>
<evidence type="ECO:0000259" key="13">
    <source>
        <dbReference type="PROSITE" id="PS51722"/>
    </source>
</evidence>
<dbReference type="Pfam" id="PF00679">
    <property type="entry name" value="EFG_C"/>
    <property type="match status" value="1"/>
</dbReference>
<keyword evidence="7 12" id="KW-0472">Membrane</keyword>
<evidence type="ECO:0000256" key="8">
    <source>
        <dbReference type="ARBA" id="ARBA00050293"/>
    </source>
</evidence>
<dbReference type="InterPro" id="IPR038363">
    <property type="entry name" value="LepA_C_sf"/>
</dbReference>
<dbReference type="InterPro" id="IPR006297">
    <property type="entry name" value="EF-4"/>
</dbReference>
<dbReference type="FunFam" id="3.30.70.240:FF:000007">
    <property type="entry name" value="Translation factor GUF1, mitochondrial"/>
    <property type="match status" value="1"/>
</dbReference>
<dbReference type="SMART" id="SM00838">
    <property type="entry name" value="EFG_C"/>
    <property type="match status" value="1"/>
</dbReference>
<feature type="binding site" evidence="12">
    <location>
        <begin position="150"/>
        <end position="153"/>
    </location>
    <ligand>
        <name>GTP</name>
        <dbReference type="ChEBI" id="CHEBI:37565"/>
    </ligand>
</feature>
<dbReference type="Gene3D" id="2.40.30.10">
    <property type="entry name" value="Translation factors"/>
    <property type="match status" value="1"/>
</dbReference>
<evidence type="ECO:0000313" key="14">
    <source>
        <dbReference type="EMBL" id="KQB85068.1"/>
    </source>
</evidence>
<dbReference type="Gene3D" id="3.40.50.300">
    <property type="entry name" value="P-loop containing nucleotide triphosphate hydrolases"/>
    <property type="match status" value="1"/>
</dbReference>
<dbReference type="CDD" id="cd16260">
    <property type="entry name" value="EF4_III"/>
    <property type="match status" value="1"/>
</dbReference>
<dbReference type="InterPro" id="IPR000640">
    <property type="entry name" value="EFG_V-like"/>
</dbReference>
<dbReference type="FunFam" id="3.30.70.870:FF:000004">
    <property type="entry name" value="Translation factor GUF1, mitochondrial"/>
    <property type="match status" value="1"/>
</dbReference>
<dbReference type="CDD" id="cd03699">
    <property type="entry name" value="EF4_II"/>
    <property type="match status" value="1"/>
</dbReference>
<dbReference type="Gene3D" id="3.30.70.870">
    <property type="entry name" value="Elongation Factor G (Translational Gtpase), domain 3"/>
    <property type="match status" value="1"/>
</dbReference>
<dbReference type="NCBIfam" id="TIGR01393">
    <property type="entry name" value="lepA"/>
    <property type="match status" value="1"/>
</dbReference>
<dbReference type="InterPro" id="IPR000795">
    <property type="entry name" value="T_Tr_GTP-bd_dom"/>
</dbReference>
<dbReference type="InterPro" id="IPR035654">
    <property type="entry name" value="LepA_IV"/>
</dbReference>
<evidence type="ECO:0000256" key="6">
    <source>
        <dbReference type="ARBA" id="ARBA00023134"/>
    </source>
</evidence>
<dbReference type="GO" id="GO:0003924">
    <property type="term" value="F:GTPase activity"/>
    <property type="evidence" value="ECO:0007669"/>
    <property type="project" value="UniProtKB-UniRule"/>
</dbReference>
<feature type="binding site" evidence="12">
    <location>
        <begin position="29"/>
        <end position="34"/>
    </location>
    <ligand>
        <name>GTP</name>
        <dbReference type="ChEBI" id="CHEBI:37565"/>
    </ligand>
</feature>
<dbReference type="InterPro" id="IPR031157">
    <property type="entry name" value="G_TR_CS"/>
</dbReference>
<dbReference type="PANTHER" id="PTHR43512">
    <property type="entry name" value="TRANSLATION FACTOR GUF1-RELATED"/>
    <property type="match status" value="1"/>
</dbReference>
<comment type="catalytic activity">
    <reaction evidence="8 12">
        <text>GTP + H2O = GDP + phosphate + H(+)</text>
        <dbReference type="Rhea" id="RHEA:19669"/>
        <dbReference type="ChEBI" id="CHEBI:15377"/>
        <dbReference type="ChEBI" id="CHEBI:15378"/>
        <dbReference type="ChEBI" id="CHEBI:37565"/>
        <dbReference type="ChEBI" id="CHEBI:43474"/>
        <dbReference type="ChEBI" id="CHEBI:58189"/>
        <dbReference type="EC" id="3.6.5.n1"/>
    </reaction>
</comment>
<dbReference type="InterPro" id="IPR004161">
    <property type="entry name" value="EFTu-like_2"/>
</dbReference>
<gene>
    <name evidence="12 14" type="primary">lepA</name>
    <name evidence="14" type="ORF">Cocul_00203</name>
</gene>
<name>A0A0Q0U0B7_9CORY</name>
<dbReference type="FunFam" id="2.40.30.10:FF:000015">
    <property type="entry name" value="Translation factor GUF1, mitochondrial"/>
    <property type="match status" value="1"/>
</dbReference>
<dbReference type="Gene3D" id="3.30.70.240">
    <property type="match status" value="1"/>
</dbReference>
<dbReference type="InterPro" id="IPR005225">
    <property type="entry name" value="Small_GTP-bd"/>
</dbReference>
<sequence>MASTPGNFAETTFTDQDRIRNFCIIAHIDHGKSTLADRILQLSKVVEERDMRDQYLDNMDIERERGITIKAQNVRLPWVPRSGAAQGREIVLQMIDTPGHVDFTYEVSRALAACEGAILLVDAAQGIEAQTLANLYLAMEKDLEIIPVLNKIDLPAADPEKYALEIANIIGCEPDDVLRVSGKTGEGVEALLDRVCEMVPPPHTDALEDAPARAMIFDSVYDTYRGVVTYIRMMDGKLTPRQKVRMMSTGALHELLEIGIVSPTPKKCEGLGPGEVGYLITGVKDVRETKVGDTVTWATKGAEEPLQGYEDPSPMVYSGLFPISQEDFPALRDALDKLQLNDASLTFEPETSVALGFGFRCGFLGLLHMEITRVRLEREFDLNLISTAPSVTYRVVAEDGEEHVVHNPADWPGGKLREVYEPIVDMTIIVPSDYVGPTMELCQSRRGQMKNMDYLSEDRVELRYVMPLGEIIFDFFDMLKSRTKGYASLNYEDAGEQEADLVKVDILLQGDPVDAFSAIVHRDNAQWYGNKMTKKLKEIIPRQQFEVPVQAAIGAKIISRENIKALRKDVLSKCYGGDISRKRKLLEKQKEGKKRMKSIGSVNVPQEAFVAALSTDEA</sequence>
<dbReference type="CDD" id="cd01890">
    <property type="entry name" value="LepA"/>
    <property type="match status" value="1"/>
</dbReference>
<dbReference type="InterPro" id="IPR009000">
    <property type="entry name" value="Transl_B-barrel_sf"/>
</dbReference>
<evidence type="ECO:0000256" key="7">
    <source>
        <dbReference type="ARBA" id="ARBA00023136"/>
    </source>
</evidence>
<reference evidence="14 15" key="1">
    <citation type="submission" date="2015-10" db="EMBL/GenBank/DDBJ databases">
        <title>Corynebacteirum lowii and Corynebacterium oculi species nova, derived from human clinical disease and and emended description of Corynebacterium mastiditis.</title>
        <authorList>
            <person name="Bernard K."/>
            <person name="Pacheco A.L."/>
            <person name="Mcdougall C."/>
            <person name="Burtx T."/>
            <person name="Weibe D."/>
            <person name="Tyler S."/>
            <person name="Olson A.B."/>
            <person name="Cnockaert M."/>
            <person name="Eguchi H."/>
            <person name="Kuwahara T."/>
            <person name="Nakayama-Imaohji H."/>
            <person name="Boudewijins M."/>
            <person name="Van Hoecke F."/>
            <person name="Bernier A.-M."/>
            <person name="Vandamme P."/>
        </authorList>
    </citation>
    <scope>NUCLEOTIDE SEQUENCE [LARGE SCALE GENOMIC DNA]</scope>
    <source>
        <strain evidence="14 15">NML 130210</strain>
    </source>
</reference>
<dbReference type="FunFam" id="3.30.70.2570:FF:000001">
    <property type="entry name" value="Translation factor GUF1, mitochondrial"/>
    <property type="match status" value="1"/>
</dbReference>
<evidence type="ECO:0000256" key="4">
    <source>
        <dbReference type="ARBA" id="ARBA00022801"/>
    </source>
</evidence>
<dbReference type="CDD" id="cd03709">
    <property type="entry name" value="lepA_C"/>
    <property type="match status" value="1"/>
</dbReference>
<keyword evidence="14" id="KW-0251">Elongation factor</keyword>
<dbReference type="OrthoDB" id="9801472at2"/>
<comment type="caution">
    <text evidence="14">The sequence shown here is derived from an EMBL/GenBank/DDBJ whole genome shotgun (WGS) entry which is preliminary data.</text>
</comment>
<evidence type="ECO:0000256" key="10">
    <source>
        <dbReference type="ARBA" id="ARBA00061052"/>
    </source>
</evidence>
<evidence type="ECO:0000256" key="2">
    <source>
        <dbReference type="ARBA" id="ARBA00022475"/>
    </source>
</evidence>
<evidence type="ECO:0000256" key="5">
    <source>
        <dbReference type="ARBA" id="ARBA00022917"/>
    </source>
</evidence>
<evidence type="ECO:0000256" key="1">
    <source>
        <dbReference type="ARBA" id="ARBA00005454"/>
    </source>
</evidence>
<dbReference type="SUPFAM" id="SSF50447">
    <property type="entry name" value="Translation proteins"/>
    <property type="match status" value="1"/>
</dbReference>
<comment type="function">
    <text evidence="9 12">Required for accurate and efficient protein synthesis under certain stress conditions. May act as a fidelity factor of the translation reaction, by catalyzing a one-codon backward translocation of tRNAs on improperly translocated ribosomes. Back-translocation proceeds from a post-translocation (POST) complex to a pre-translocation (PRE) complex, thus giving elongation factor G a second chance to translocate the tRNAs correctly. Binds to ribosomes in a GTP-dependent manner.</text>
</comment>
<keyword evidence="6 12" id="KW-0342">GTP-binding</keyword>
<dbReference type="PANTHER" id="PTHR43512:SF4">
    <property type="entry name" value="TRANSLATION FACTOR GUF1 HOMOLOG, CHLOROPLASTIC"/>
    <property type="match status" value="1"/>
</dbReference>
<dbReference type="GO" id="GO:0043022">
    <property type="term" value="F:ribosome binding"/>
    <property type="evidence" value="ECO:0007669"/>
    <property type="project" value="UniProtKB-UniRule"/>
</dbReference>
<evidence type="ECO:0000256" key="11">
    <source>
        <dbReference type="ARBA" id="ARBA00066744"/>
    </source>
</evidence>
<dbReference type="PROSITE" id="PS00301">
    <property type="entry name" value="G_TR_1"/>
    <property type="match status" value="1"/>
</dbReference>
<comment type="similarity">
    <text evidence="10">Belongs to the GTP-binding elongation factor family. LepA subfamily.</text>
</comment>
<evidence type="ECO:0000313" key="15">
    <source>
        <dbReference type="Proteomes" id="UP000050517"/>
    </source>
</evidence>
<dbReference type="GO" id="GO:0003746">
    <property type="term" value="F:translation elongation factor activity"/>
    <property type="evidence" value="ECO:0007669"/>
    <property type="project" value="UniProtKB-UniRule"/>
</dbReference>
<dbReference type="SUPFAM" id="SSF52540">
    <property type="entry name" value="P-loop containing nucleoside triphosphate hydrolases"/>
    <property type="match status" value="1"/>
</dbReference>
<dbReference type="STRING" id="1544416.Cocul_00203"/>
<keyword evidence="15" id="KW-1185">Reference proteome</keyword>
<dbReference type="EC" id="3.6.5.n1" evidence="11 12"/>
<dbReference type="SUPFAM" id="SSF54980">
    <property type="entry name" value="EF-G C-terminal domain-like"/>
    <property type="match status" value="2"/>
</dbReference>
<dbReference type="Pfam" id="PF03144">
    <property type="entry name" value="GTP_EFTU_D2"/>
    <property type="match status" value="1"/>
</dbReference>
<dbReference type="PRINTS" id="PR00315">
    <property type="entry name" value="ELONGATNFCT"/>
</dbReference>
<protein>
    <recommendedName>
        <fullName evidence="11 12">Elongation factor 4</fullName>
        <shortName evidence="12">EF-4</shortName>
        <ecNumber evidence="11 12">3.6.5.n1</ecNumber>
    </recommendedName>
    <alternativeName>
        <fullName evidence="12">Ribosomal back-translocase LepA</fullName>
    </alternativeName>
</protein>
<dbReference type="GO" id="GO:0005886">
    <property type="term" value="C:plasma membrane"/>
    <property type="evidence" value="ECO:0007669"/>
    <property type="project" value="UniProtKB-SubCell"/>
</dbReference>
<dbReference type="GO" id="GO:0005525">
    <property type="term" value="F:GTP binding"/>
    <property type="evidence" value="ECO:0007669"/>
    <property type="project" value="UniProtKB-UniRule"/>
</dbReference>
<dbReference type="InterPro" id="IPR035647">
    <property type="entry name" value="EFG_III/V"/>
</dbReference>
<dbReference type="NCBIfam" id="TIGR00231">
    <property type="entry name" value="small_GTP"/>
    <property type="match status" value="1"/>
</dbReference>
<dbReference type="PROSITE" id="PS51722">
    <property type="entry name" value="G_TR_2"/>
    <property type="match status" value="1"/>
</dbReference>
<organism evidence="14 15">
    <name type="scientific">Corynebacterium oculi</name>
    <dbReference type="NCBI Taxonomy" id="1544416"/>
    <lineage>
        <taxon>Bacteria</taxon>
        <taxon>Bacillati</taxon>
        <taxon>Actinomycetota</taxon>
        <taxon>Actinomycetes</taxon>
        <taxon>Mycobacteriales</taxon>
        <taxon>Corynebacteriaceae</taxon>
        <taxon>Corynebacterium</taxon>
    </lineage>
</organism>
<dbReference type="PATRIC" id="fig|1544416.3.peg.207"/>
<evidence type="ECO:0000256" key="12">
    <source>
        <dbReference type="HAMAP-Rule" id="MF_00071"/>
    </source>
</evidence>
<dbReference type="GO" id="GO:0045727">
    <property type="term" value="P:positive regulation of translation"/>
    <property type="evidence" value="ECO:0007669"/>
    <property type="project" value="UniProtKB-UniRule"/>
</dbReference>